<dbReference type="Pfam" id="PF04064">
    <property type="entry name" value="DUF384"/>
    <property type="match status" value="1"/>
</dbReference>
<evidence type="ECO:0000313" key="6">
    <source>
        <dbReference type="EMBL" id="KAJ4459933.1"/>
    </source>
</evidence>
<dbReference type="InterPro" id="IPR039717">
    <property type="entry name" value="Hgh1"/>
</dbReference>
<dbReference type="InterPro" id="IPR016024">
    <property type="entry name" value="ARM-type_fold"/>
</dbReference>
<feature type="compositionally biased region" description="Low complexity" evidence="3">
    <location>
        <begin position="269"/>
        <end position="283"/>
    </location>
</feature>
<feature type="compositionally biased region" description="Pro residues" evidence="3">
    <location>
        <begin position="600"/>
        <end position="609"/>
    </location>
</feature>
<dbReference type="PANTHER" id="PTHR13387:SF9">
    <property type="entry name" value="PROTEIN HGH1 HOMOLOG"/>
    <property type="match status" value="1"/>
</dbReference>
<dbReference type="Pfam" id="PF04063">
    <property type="entry name" value="DUF383"/>
    <property type="match status" value="1"/>
</dbReference>
<evidence type="ECO:0000259" key="4">
    <source>
        <dbReference type="Pfam" id="PF04063"/>
    </source>
</evidence>
<feature type="region of interest" description="Disordered" evidence="3">
    <location>
        <begin position="592"/>
        <end position="621"/>
    </location>
</feature>
<feature type="region of interest" description="Disordered" evidence="3">
    <location>
        <begin position="254"/>
        <end position="295"/>
    </location>
</feature>
<feature type="compositionally biased region" description="Basic and acidic residues" evidence="3">
    <location>
        <begin position="190"/>
        <end position="202"/>
    </location>
</feature>
<protein>
    <recommendedName>
        <fullName evidence="2">Protein HGH1 homolog</fullName>
    </recommendedName>
</protein>
<accession>A0ABQ8UNR0</accession>
<evidence type="ECO:0000256" key="2">
    <source>
        <dbReference type="ARBA" id="ARBA00014076"/>
    </source>
</evidence>
<dbReference type="InterPro" id="IPR011989">
    <property type="entry name" value="ARM-like"/>
</dbReference>
<dbReference type="EMBL" id="JAPMOS010000016">
    <property type="protein sequence ID" value="KAJ4459933.1"/>
    <property type="molecule type" value="Genomic_DNA"/>
</dbReference>
<organism evidence="6 7">
    <name type="scientific">Paratrimastix pyriformis</name>
    <dbReference type="NCBI Taxonomy" id="342808"/>
    <lineage>
        <taxon>Eukaryota</taxon>
        <taxon>Metamonada</taxon>
        <taxon>Preaxostyla</taxon>
        <taxon>Paratrimastigidae</taxon>
        <taxon>Paratrimastix</taxon>
    </lineage>
</organism>
<feature type="region of interest" description="Disordered" evidence="3">
    <location>
        <begin position="490"/>
        <end position="530"/>
    </location>
</feature>
<dbReference type="PANTHER" id="PTHR13387">
    <property type="entry name" value="PROTEIN HGH1 HOMOLOG"/>
    <property type="match status" value="1"/>
</dbReference>
<comment type="similarity">
    <text evidence="1">Belongs to the HGH1 family.</text>
</comment>
<feature type="domain" description="Protein HGH1 N-terminal" evidence="4">
    <location>
        <begin position="121"/>
        <end position="373"/>
    </location>
</feature>
<dbReference type="SUPFAM" id="SSF48371">
    <property type="entry name" value="ARM repeat"/>
    <property type="match status" value="1"/>
</dbReference>
<evidence type="ECO:0000256" key="1">
    <source>
        <dbReference type="ARBA" id="ARBA00006712"/>
    </source>
</evidence>
<dbReference type="Proteomes" id="UP001141327">
    <property type="component" value="Unassembled WGS sequence"/>
</dbReference>
<evidence type="ECO:0000256" key="3">
    <source>
        <dbReference type="SAM" id="MobiDB-lite"/>
    </source>
</evidence>
<evidence type="ECO:0000259" key="5">
    <source>
        <dbReference type="Pfam" id="PF04064"/>
    </source>
</evidence>
<feature type="compositionally biased region" description="Acidic residues" evidence="3">
    <location>
        <begin position="203"/>
        <end position="216"/>
    </location>
</feature>
<keyword evidence="7" id="KW-1185">Reference proteome</keyword>
<evidence type="ECO:0000313" key="7">
    <source>
        <dbReference type="Proteomes" id="UP001141327"/>
    </source>
</evidence>
<dbReference type="InterPro" id="IPR007206">
    <property type="entry name" value="Protein_HGH1_C"/>
</dbReference>
<feature type="compositionally biased region" description="Basic and acidic residues" evidence="3">
    <location>
        <begin position="611"/>
        <end position="621"/>
    </location>
</feature>
<gene>
    <name evidence="6" type="ORF">PAPYR_3998</name>
</gene>
<dbReference type="Gene3D" id="1.25.10.10">
    <property type="entry name" value="Leucine-rich Repeat Variant"/>
    <property type="match status" value="1"/>
</dbReference>
<feature type="region of interest" description="Disordered" evidence="3">
    <location>
        <begin position="180"/>
        <end position="224"/>
    </location>
</feature>
<reference evidence="6" key="1">
    <citation type="journal article" date="2022" name="bioRxiv">
        <title>Genomics of Preaxostyla Flagellates Illuminates Evolutionary Transitions and the Path Towards Mitochondrial Loss.</title>
        <authorList>
            <person name="Novak L.V.F."/>
            <person name="Treitli S.C."/>
            <person name="Pyrih J."/>
            <person name="Halakuc P."/>
            <person name="Pipaliya S.V."/>
            <person name="Vacek V."/>
            <person name="Brzon O."/>
            <person name="Soukal P."/>
            <person name="Eme L."/>
            <person name="Dacks J.B."/>
            <person name="Karnkowska A."/>
            <person name="Elias M."/>
            <person name="Hampl V."/>
        </authorList>
    </citation>
    <scope>NUCLEOTIDE SEQUENCE</scope>
    <source>
        <strain evidence="6">RCP-MX</strain>
    </source>
</reference>
<comment type="caution">
    <text evidence="6">The sequence shown here is derived from an EMBL/GenBank/DDBJ whole genome shotgun (WGS) entry which is preliminary data.</text>
</comment>
<sequence length="621" mass="66683">MDTGVLSELVDFLSDARIDVRRIAIQNILPLTNTADGIAALRPIFPKLISALIQRRGDHRAIAHDAIKSLINLAQDENAALLICAPESLRPLGPVTTAAAAAAAAAPKITSLSLRALVDSILDKEEVLRGLYAMLLNNLSRHASVQARLFSPIVPGRTSDMLTAEMAQVLRLLGSFVEPVAPPPAKKPKAPKEKKGGARGKADDEEEEEDDDEDEETKQARRIDPDPLRWLGSVMLNVTQLPEYRRLLVGGLPFQKSRRSPAPPPVPGAPADAPATAAAADAAPAPPNPDEPQRDVPMPIFLLLPLFKHPDVIRRGGAVGTVRNCLRELEAHLRLLNMSKLGLETDILTWLAEPLVGAGEYRPGELNGLPAPLLTRIMPSRRPAGSTSVVSAALREIDPQIRMLLVQSLVLLTSTRRGREDMRARSWYYPVLREYHKWEPIEDVGDQIYRIVEMLIRDETSPKPALTASGAPGEMVTDEELAEIAAIQQEAEEERARQRALEAAAAANPPPPLPPGAAAAPAPTPEEAEEAAILASLPAKQPKLDRIPPAEPVGPVDPNAMTVTSTGGILLPSSERAKIKIDVHISDTPTVAPVPLGLPSLPPAAPTAPAPERKSSTDDVE</sequence>
<feature type="domain" description="Protein HGH1 C-terminal" evidence="5">
    <location>
        <begin position="408"/>
        <end position="460"/>
    </location>
</feature>
<dbReference type="InterPro" id="IPR007205">
    <property type="entry name" value="Protein_HGH1_N"/>
</dbReference>
<proteinExistence type="inferred from homology"/>
<name>A0ABQ8UNR0_9EUKA</name>